<name>A0A518CZ25_9BACT</name>
<reference evidence="1 2" key="1">
    <citation type="submission" date="2019-02" db="EMBL/GenBank/DDBJ databases">
        <title>Deep-cultivation of Planctomycetes and their phenomic and genomic characterization uncovers novel biology.</title>
        <authorList>
            <person name="Wiegand S."/>
            <person name="Jogler M."/>
            <person name="Boedeker C."/>
            <person name="Pinto D."/>
            <person name="Vollmers J."/>
            <person name="Rivas-Marin E."/>
            <person name="Kohn T."/>
            <person name="Peeters S.H."/>
            <person name="Heuer A."/>
            <person name="Rast P."/>
            <person name="Oberbeckmann S."/>
            <person name="Bunk B."/>
            <person name="Jeske O."/>
            <person name="Meyerdierks A."/>
            <person name="Storesund J.E."/>
            <person name="Kallscheuer N."/>
            <person name="Luecker S."/>
            <person name="Lage O.M."/>
            <person name="Pohl T."/>
            <person name="Merkel B.J."/>
            <person name="Hornburger P."/>
            <person name="Mueller R.-W."/>
            <person name="Bruemmer F."/>
            <person name="Labrenz M."/>
            <person name="Spormann A.M."/>
            <person name="Op den Camp H."/>
            <person name="Overmann J."/>
            <person name="Amann R."/>
            <person name="Jetten M.S.M."/>
            <person name="Mascher T."/>
            <person name="Medema M.H."/>
            <person name="Devos D.P."/>
            <person name="Kaster A.-K."/>
            <person name="Ovreas L."/>
            <person name="Rohde M."/>
            <person name="Galperin M.Y."/>
            <person name="Jogler C."/>
        </authorList>
    </citation>
    <scope>NUCLEOTIDE SEQUENCE [LARGE SCALE GENOMIC DNA]</scope>
    <source>
        <strain evidence="1 2">Pla163</strain>
    </source>
</reference>
<sequence length="339" mass="37894">MTPKNHACRALKFRGQPAATERLGGPVLLALIATEEEFDWSAPFSRAQTSTRAIDDLHLIHDVLREYGVVPTYALDYPVAEQRGDAFRPWIEEGSAEVGAHLHPWVNPPHDESVGDRNSFPGNLDPELEFRKLAALVEKIEATTGMRPLVYQAGRFGVAAHTFGHLERLGFKIDASAAPPFNYWSEGGPDFAGVGAAPFWIEGTERLLEVPVTGAYLGGLRRGGPSLYPLVRRRTLERLKVGAVFSRLHLLERSRLSPEGHELSDMVRLTRALHGRGQRTFTFYFHSPTVTAGCTEYARTVAERDAFLDRSRRYLDFFFGELRGRALSYSGLYDELAPR</sequence>
<dbReference type="OrthoDB" id="9771584at2"/>
<dbReference type="GO" id="GO:0005975">
    <property type="term" value="P:carbohydrate metabolic process"/>
    <property type="evidence" value="ECO:0007669"/>
    <property type="project" value="InterPro"/>
</dbReference>
<protein>
    <recommendedName>
        <fullName evidence="3">WalW protein</fullName>
    </recommendedName>
</protein>
<dbReference type="EMBL" id="CP036290">
    <property type="protein sequence ID" value="QDU84481.1"/>
    <property type="molecule type" value="Genomic_DNA"/>
</dbReference>
<evidence type="ECO:0000313" key="1">
    <source>
        <dbReference type="EMBL" id="QDU84481.1"/>
    </source>
</evidence>
<dbReference type="SUPFAM" id="SSF88713">
    <property type="entry name" value="Glycoside hydrolase/deacetylase"/>
    <property type="match status" value="1"/>
</dbReference>
<dbReference type="Proteomes" id="UP000319342">
    <property type="component" value="Chromosome"/>
</dbReference>
<dbReference type="AlphaFoldDB" id="A0A518CZ25"/>
<evidence type="ECO:0000313" key="2">
    <source>
        <dbReference type="Proteomes" id="UP000319342"/>
    </source>
</evidence>
<dbReference type="Gene3D" id="3.20.20.370">
    <property type="entry name" value="Glycoside hydrolase/deacetylase"/>
    <property type="match status" value="1"/>
</dbReference>
<proteinExistence type="predicted"/>
<dbReference type="InterPro" id="IPR011330">
    <property type="entry name" value="Glyco_hydro/deAcase_b/a-brl"/>
</dbReference>
<gene>
    <name evidence="1" type="ORF">Pla163_15910</name>
</gene>
<keyword evidence="2" id="KW-1185">Reference proteome</keyword>
<accession>A0A518CZ25</accession>
<dbReference type="RefSeq" id="WP_145186102.1">
    <property type="nucleotide sequence ID" value="NZ_CP036290.1"/>
</dbReference>
<evidence type="ECO:0008006" key="3">
    <source>
        <dbReference type="Google" id="ProtNLM"/>
    </source>
</evidence>
<organism evidence="1 2">
    <name type="scientific">Rohdeia mirabilis</name>
    <dbReference type="NCBI Taxonomy" id="2528008"/>
    <lineage>
        <taxon>Bacteria</taxon>
        <taxon>Pseudomonadati</taxon>
        <taxon>Planctomycetota</taxon>
        <taxon>Planctomycetia</taxon>
        <taxon>Planctomycetia incertae sedis</taxon>
        <taxon>Rohdeia</taxon>
    </lineage>
</organism>